<proteinExistence type="inferred from homology"/>
<dbReference type="Gene3D" id="3.30.470.160">
    <property type="entry name" value="Inositol polyphosphate kinase"/>
    <property type="match status" value="1"/>
</dbReference>
<evidence type="ECO:0000256" key="1">
    <source>
        <dbReference type="ARBA" id="ARBA00007374"/>
    </source>
</evidence>
<dbReference type="GO" id="GO:0008440">
    <property type="term" value="F:inositol-1,4,5-trisphosphate 3-kinase activity"/>
    <property type="evidence" value="ECO:0007669"/>
    <property type="project" value="TreeGrafter"/>
</dbReference>
<dbReference type="OMA" id="FRICGMK"/>
<dbReference type="RefSeq" id="XP_002584509.1">
    <property type="nucleotide sequence ID" value="XM_002584463.1"/>
</dbReference>
<sequence length="436" mass="47207">MTEASQSQGKKATRLDEDSFTAFNHAAAGHDGVLCHEDGSLIAKPCTQREIDFYESSVRHPEFQRYMPTFMGTLTAAPQDAAKLPAQLIGGSSTAPLSTELSSTDTSATPELSGTPLATSVPQPESQWVPSGGRKLDTGLSIVLENVTGGFSRPCVLDVKLGSRLWADDAVASKRAKLDEVSKQTTSSTLGFRIAGMKVWIGGENGCQSEEERPVTVSDCIPADAKEEIKSKIRIIEAAGYRRYDKYYGRAFNDQNVTQAVESFLVSARTGRIDHSKLIAKRLAAELRAMQAMLEKEESRMYSASILLVYEGDSKVVEQALDEEGKEKTGSSLGNDEEPKLEDDEAMDLVSMTTLDPQAAQTWASQGTVNVEISAEDIAGLGDLADDDSEEATNKVHDARLIDFAHAQWTPGEGPDENALQGIRSLARILEELAEI</sequence>
<dbReference type="STRING" id="336963.C4JRV9"/>
<dbReference type="EMBL" id="CH476617">
    <property type="protein sequence ID" value="EEP80356.1"/>
    <property type="molecule type" value="Genomic_DNA"/>
</dbReference>
<dbReference type="GO" id="GO:0000824">
    <property type="term" value="F:inositol-1,4,5,6-tetrakisphosphate 3-kinase activity"/>
    <property type="evidence" value="ECO:0007669"/>
    <property type="project" value="TreeGrafter"/>
</dbReference>
<organism evidence="6 7">
    <name type="scientific">Uncinocarpus reesii (strain UAMH 1704)</name>
    <dbReference type="NCBI Taxonomy" id="336963"/>
    <lineage>
        <taxon>Eukaryota</taxon>
        <taxon>Fungi</taxon>
        <taxon>Dikarya</taxon>
        <taxon>Ascomycota</taxon>
        <taxon>Pezizomycotina</taxon>
        <taxon>Eurotiomycetes</taxon>
        <taxon>Eurotiomycetidae</taxon>
        <taxon>Onygenales</taxon>
        <taxon>Onygenaceae</taxon>
        <taxon>Uncinocarpus</taxon>
    </lineage>
</organism>
<dbReference type="PANTHER" id="PTHR12400:SF103">
    <property type="entry name" value="INOSITOL POLYPHOSPHATE MULTIKINASE"/>
    <property type="match status" value="1"/>
</dbReference>
<dbReference type="GO" id="GO:0005737">
    <property type="term" value="C:cytoplasm"/>
    <property type="evidence" value="ECO:0007669"/>
    <property type="project" value="TreeGrafter"/>
</dbReference>
<dbReference type="AlphaFoldDB" id="C4JRV9"/>
<comment type="similarity">
    <text evidence="1 4">Belongs to the inositol phosphokinase (IPK) family.</text>
</comment>
<dbReference type="FunCoup" id="C4JRV9">
    <property type="interactions" value="51"/>
</dbReference>
<accession>C4JRV9</accession>
<evidence type="ECO:0000256" key="2">
    <source>
        <dbReference type="ARBA" id="ARBA00022679"/>
    </source>
</evidence>
<dbReference type="OrthoDB" id="338650at2759"/>
<dbReference type="Proteomes" id="UP000002058">
    <property type="component" value="Unassembled WGS sequence"/>
</dbReference>
<feature type="region of interest" description="Disordered" evidence="5">
    <location>
        <begin position="94"/>
        <end position="132"/>
    </location>
</feature>
<dbReference type="GO" id="GO:0005634">
    <property type="term" value="C:nucleus"/>
    <property type="evidence" value="ECO:0007669"/>
    <property type="project" value="TreeGrafter"/>
</dbReference>
<evidence type="ECO:0000256" key="4">
    <source>
        <dbReference type="RuleBase" id="RU363090"/>
    </source>
</evidence>
<dbReference type="InParanoid" id="C4JRV9"/>
<evidence type="ECO:0000256" key="3">
    <source>
        <dbReference type="ARBA" id="ARBA00022777"/>
    </source>
</evidence>
<keyword evidence="3 4" id="KW-0418">Kinase</keyword>
<dbReference type="GO" id="GO:0046854">
    <property type="term" value="P:phosphatidylinositol phosphate biosynthetic process"/>
    <property type="evidence" value="ECO:0007669"/>
    <property type="project" value="TreeGrafter"/>
</dbReference>
<dbReference type="Pfam" id="PF03770">
    <property type="entry name" value="IPK"/>
    <property type="match status" value="1"/>
</dbReference>
<dbReference type="KEGG" id="ure:UREG_05198"/>
<feature type="compositionally biased region" description="Polar residues" evidence="5">
    <location>
        <begin position="94"/>
        <end position="129"/>
    </location>
</feature>
<protein>
    <recommendedName>
        <fullName evidence="4">Kinase</fullName>
        <ecNumber evidence="4">2.7.-.-</ecNumber>
    </recommendedName>
</protein>
<keyword evidence="7" id="KW-1185">Reference proteome</keyword>
<reference evidence="7" key="1">
    <citation type="journal article" date="2009" name="Genome Res.">
        <title>Comparative genomic analyses of the human fungal pathogens Coccidioides and their relatives.</title>
        <authorList>
            <person name="Sharpton T.J."/>
            <person name="Stajich J.E."/>
            <person name="Rounsley S.D."/>
            <person name="Gardner M.J."/>
            <person name="Wortman J.R."/>
            <person name="Jordar V.S."/>
            <person name="Maiti R."/>
            <person name="Kodira C.D."/>
            <person name="Neafsey D.E."/>
            <person name="Zeng Q."/>
            <person name="Hung C.-Y."/>
            <person name="McMahan C."/>
            <person name="Muszewska A."/>
            <person name="Grynberg M."/>
            <person name="Mandel M.A."/>
            <person name="Kellner E.M."/>
            <person name="Barker B.M."/>
            <person name="Galgiani J.N."/>
            <person name="Orbach M.J."/>
            <person name="Kirkland T.N."/>
            <person name="Cole G.T."/>
            <person name="Henn M.R."/>
            <person name="Birren B.W."/>
            <person name="Taylor J.W."/>
        </authorList>
    </citation>
    <scope>NUCLEOTIDE SEQUENCE [LARGE SCALE GENOMIC DNA]</scope>
    <source>
        <strain evidence="7">UAMH 1704</strain>
    </source>
</reference>
<evidence type="ECO:0000256" key="5">
    <source>
        <dbReference type="SAM" id="MobiDB-lite"/>
    </source>
</evidence>
<gene>
    <name evidence="6" type="ORF">UREG_05198</name>
</gene>
<evidence type="ECO:0000313" key="6">
    <source>
        <dbReference type="EMBL" id="EEP80356.1"/>
    </source>
</evidence>
<dbReference type="VEuPathDB" id="FungiDB:UREG_05198"/>
<evidence type="ECO:0000313" key="7">
    <source>
        <dbReference type="Proteomes" id="UP000002058"/>
    </source>
</evidence>
<dbReference type="eggNOG" id="KOG1620">
    <property type="taxonomic scope" value="Eukaryota"/>
</dbReference>
<dbReference type="GO" id="GO:0032958">
    <property type="term" value="P:inositol phosphate biosynthetic process"/>
    <property type="evidence" value="ECO:0007669"/>
    <property type="project" value="InterPro"/>
</dbReference>
<dbReference type="InterPro" id="IPR038286">
    <property type="entry name" value="IPK_sf"/>
</dbReference>
<name>C4JRV9_UNCRE</name>
<dbReference type="EC" id="2.7.-.-" evidence="4"/>
<dbReference type="PANTHER" id="PTHR12400">
    <property type="entry name" value="INOSITOL POLYPHOSPHATE KINASE"/>
    <property type="match status" value="1"/>
</dbReference>
<dbReference type="InterPro" id="IPR005522">
    <property type="entry name" value="IPK"/>
</dbReference>
<dbReference type="HOGENOM" id="CLU_042569_3_0_1"/>
<dbReference type="SUPFAM" id="SSF56104">
    <property type="entry name" value="SAICAR synthase-like"/>
    <property type="match status" value="1"/>
</dbReference>
<keyword evidence="2 4" id="KW-0808">Transferase</keyword>
<dbReference type="GeneID" id="8438171"/>